<reference evidence="1" key="1">
    <citation type="submission" date="2020-09" db="EMBL/GenBank/DDBJ databases">
        <title>Nocardioides sp. strain MJB4 16S ribosomal RNA gene Genome sequencing and assembly.</title>
        <authorList>
            <person name="Kim I."/>
        </authorList>
    </citation>
    <scope>NUCLEOTIDE SEQUENCE</scope>
    <source>
        <strain evidence="1">MJB4</strain>
    </source>
</reference>
<dbReference type="EMBL" id="JACYXZ010000001">
    <property type="protein sequence ID" value="MBD8868743.1"/>
    <property type="molecule type" value="Genomic_DNA"/>
</dbReference>
<organism evidence="1 2">
    <name type="scientific">Nocardioides donggukensis</name>
    <dbReference type="NCBI Taxonomy" id="2774019"/>
    <lineage>
        <taxon>Bacteria</taxon>
        <taxon>Bacillati</taxon>
        <taxon>Actinomycetota</taxon>
        <taxon>Actinomycetes</taxon>
        <taxon>Propionibacteriales</taxon>
        <taxon>Nocardioidaceae</taxon>
        <taxon>Nocardioides</taxon>
    </lineage>
</organism>
<keyword evidence="2" id="KW-1185">Reference proteome</keyword>
<evidence type="ECO:0000313" key="1">
    <source>
        <dbReference type="EMBL" id="MBD8868743.1"/>
    </source>
</evidence>
<name>A0A927K364_9ACTN</name>
<dbReference type="AlphaFoldDB" id="A0A927K364"/>
<dbReference type="InterPro" id="IPR019639">
    <property type="entry name" value="DUF2505"/>
</dbReference>
<accession>A0A927K364</accession>
<dbReference type="Proteomes" id="UP000616839">
    <property type="component" value="Unassembled WGS sequence"/>
</dbReference>
<comment type="caution">
    <text evidence="1">The sequence shown here is derived from an EMBL/GenBank/DDBJ whole genome shotgun (WGS) entry which is preliminary data.</text>
</comment>
<protein>
    <submittedName>
        <fullName evidence="1">DUF2505 domain-containing protein</fullName>
    </submittedName>
</protein>
<dbReference type="Gene3D" id="3.30.530.20">
    <property type="match status" value="1"/>
</dbReference>
<dbReference type="SUPFAM" id="SSF55961">
    <property type="entry name" value="Bet v1-like"/>
    <property type="match status" value="1"/>
</dbReference>
<gene>
    <name evidence="1" type="ORF">IE331_03800</name>
</gene>
<dbReference type="InterPro" id="IPR023393">
    <property type="entry name" value="START-like_dom_sf"/>
</dbReference>
<evidence type="ECO:0000313" key="2">
    <source>
        <dbReference type="Proteomes" id="UP000616839"/>
    </source>
</evidence>
<dbReference type="RefSeq" id="WP_192140619.1">
    <property type="nucleotide sequence ID" value="NZ_JACYXZ010000001.1"/>
</dbReference>
<sequence>MKLQHSVRYDAPPGEVYAMLTDPAFREKASWAQGAESVDVTISGTTVAIEMVQPTRDIPAFARTFAGDTVRAVQAEEWDDDRAAAFSVSSPGKPAGVHGTRRLVADGAGTLDTFEGEARARIPLIGGRIEGLLGTRLKDGWDIEHGVGVAWLEGER</sequence>
<proteinExistence type="predicted"/>
<dbReference type="Pfam" id="PF10698">
    <property type="entry name" value="DUF2505"/>
    <property type="match status" value="1"/>
</dbReference>